<evidence type="ECO:0000259" key="8">
    <source>
        <dbReference type="Pfam" id="PF14693"/>
    </source>
</evidence>
<dbReference type="InterPro" id="IPR020056">
    <property type="entry name" value="Rbsml_bL25/Gln-tRNA_synth_N"/>
</dbReference>
<dbReference type="InterPro" id="IPR020930">
    <property type="entry name" value="Ribosomal_uL5_bac-type"/>
</dbReference>
<comment type="subunit">
    <text evidence="5">Part of the 50S ribosomal subunit; part of the 5S rRNA/L5/L18/L25 subcomplex. Contacts the 5S rRNA. Binds to the 5S rRNA independently of L5 and L18.</text>
</comment>
<comment type="similarity">
    <text evidence="5">Belongs to the bacterial ribosomal protein bL25 family. CTC subfamily.</text>
</comment>
<dbReference type="PANTHER" id="PTHR33284">
    <property type="entry name" value="RIBOSOMAL PROTEIN L25/GLN-TRNA SYNTHETASE, ANTI-CODON-BINDING DOMAIN-CONTAINING PROTEIN"/>
    <property type="match status" value="1"/>
</dbReference>
<name>A0A7Y9ESH9_9MICO</name>
<dbReference type="InterPro" id="IPR029751">
    <property type="entry name" value="Ribosomal_L25_dom"/>
</dbReference>
<dbReference type="Pfam" id="PF14693">
    <property type="entry name" value="Ribosomal_TL5_C"/>
    <property type="match status" value="1"/>
</dbReference>
<keyword evidence="2 5" id="KW-0694">RNA-binding</keyword>
<comment type="function">
    <text evidence="5">This is one of the proteins that binds to the 5S RNA in the ribosome where it forms part of the central protuberance.</text>
</comment>
<dbReference type="InterPro" id="IPR001021">
    <property type="entry name" value="Ribosomal_bL25_long"/>
</dbReference>
<dbReference type="Proteomes" id="UP000552045">
    <property type="component" value="Unassembled WGS sequence"/>
</dbReference>
<keyword evidence="1 5" id="KW-0699">rRNA-binding</keyword>
<evidence type="ECO:0000256" key="1">
    <source>
        <dbReference type="ARBA" id="ARBA00022730"/>
    </source>
</evidence>
<feature type="domain" description="Large ribosomal subunit protein bL25 beta" evidence="8">
    <location>
        <begin position="99"/>
        <end position="178"/>
    </location>
</feature>
<dbReference type="InterPro" id="IPR037121">
    <property type="entry name" value="Ribosomal_bL25_C"/>
</dbReference>
<dbReference type="NCBIfam" id="TIGR00731">
    <property type="entry name" value="bL25_bact_ctc"/>
    <property type="match status" value="1"/>
</dbReference>
<keyword evidence="3 5" id="KW-0689">Ribosomal protein</keyword>
<dbReference type="GO" id="GO:0006412">
    <property type="term" value="P:translation"/>
    <property type="evidence" value="ECO:0007669"/>
    <property type="project" value="UniProtKB-UniRule"/>
</dbReference>
<evidence type="ECO:0000313" key="10">
    <source>
        <dbReference type="Proteomes" id="UP000552045"/>
    </source>
</evidence>
<dbReference type="Gene3D" id="2.40.240.10">
    <property type="entry name" value="Ribosomal Protein L25, Chain P"/>
    <property type="match status" value="1"/>
</dbReference>
<evidence type="ECO:0000256" key="6">
    <source>
        <dbReference type="SAM" id="MobiDB-lite"/>
    </source>
</evidence>
<evidence type="ECO:0000313" key="9">
    <source>
        <dbReference type="EMBL" id="NYD53127.1"/>
    </source>
</evidence>
<sequence>MSQDTKVAAELRTSFGKGFARRLRAAGQIPAVIYGHGTDPVHVALPGHQVGLLIRRANALLELDIEGKSQLALVKDVQKDPVHQIIEHIDLLVVKKGEKVQVELPVVVVGEPFAGTVANLDATTLTVEVEATHIPENVEVDVEGLEDGAHVVAGDVKLPKGATLVADPELLVVAVYVPTVEVEETETDEAEEGEEAAEAAPAAEEAAE</sequence>
<protein>
    <recommendedName>
        <fullName evidence="5">Large ribosomal subunit protein bL25</fullName>
    </recommendedName>
    <alternativeName>
        <fullName evidence="5">General stress protein CTC</fullName>
    </alternativeName>
</protein>
<dbReference type="NCBIfam" id="NF004131">
    <property type="entry name" value="PRK05618.2-1"/>
    <property type="match status" value="1"/>
</dbReference>
<evidence type="ECO:0000256" key="3">
    <source>
        <dbReference type="ARBA" id="ARBA00022980"/>
    </source>
</evidence>
<gene>
    <name evidence="5" type="primary">rplY</name>
    <name evidence="5" type="synonym">ctc</name>
    <name evidence="9" type="ORF">BKA02_000182</name>
</gene>
<dbReference type="Pfam" id="PF01386">
    <property type="entry name" value="Ribosomal_L25p"/>
    <property type="match status" value="1"/>
</dbReference>
<dbReference type="HAMAP" id="MF_01334">
    <property type="entry name" value="Ribosomal_bL25_CTC"/>
    <property type="match status" value="1"/>
</dbReference>
<dbReference type="GO" id="GO:0003735">
    <property type="term" value="F:structural constituent of ribosome"/>
    <property type="evidence" value="ECO:0007669"/>
    <property type="project" value="InterPro"/>
</dbReference>
<keyword evidence="4 5" id="KW-0687">Ribonucleoprotein</keyword>
<dbReference type="RefSeq" id="WP_179430429.1">
    <property type="nucleotide sequence ID" value="NZ_BAABLC010000003.1"/>
</dbReference>
<dbReference type="CDD" id="cd00495">
    <property type="entry name" value="Ribosomal_L25_TL5_CTC"/>
    <property type="match status" value="1"/>
</dbReference>
<accession>A0A7Y9ESH9</accession>
<dbReference type="InterPro" id="IPR020057">
    <property type="entry name" value="Ribosomal_bL25_b-dom"/>
</dbReference>
<evidence type="ECO:0000256" key="4">
    <source>
        <dbReference type="ARBA" id="ARBA00023274"/>
    </source>
</evidence>
<feature type="compositionally biased region" description="Acidic residues" evidence="6">
    <location>
        <begin position="183"/>
        <end position="197"/>
    </location>
</feature>
<feature type="compositionally biased region" description="Low complexity" evidence="6">
    <location>
        <begin position="198"/>
        <end position="208"/>
    </location>
</feature>
<feature type="region of interest" description="Disordered" evidence="6">
    <location>
        <begin position="183"/>
        <end position="208"/>
    </location>
</feature>
<organism evidence="9 10">
    <name type="scientific">Microbacterium pseudoresistens</name>
    <dbReference type="NCBI Taxonomy" id="640634"/>
    <lineage>
        <taxon>Bacteria</taxon>
        <taxon>Bacillati</taxon>
        <taxon>Actinomycetota</taxon>
        <taxon>Actinomycetes</taxon>
        <taxon>Micrococcales</taxon>
        <taxon>Microbacteriaceae</taxon>
        <taxon>Microbacterium</taxon>
    </lineage>
</organism>
<dbReference type="EMBL" id="JACCBH010000001">
    <property type="protein sequence ID" value="NYD53127.1"/>
    <property type="molecule type" value="Genomic_DNA"/>
</dbReference>
<comment type="caution">
    <text evidence="9">The sequence shown here is derived from an EMBL/GenBank/DDBJ whole genome shotgun (WGS) entry which is preliminary data.</text>
</comment>
<dbReference type="PANTHER" id="PTHR33284:SF1">
    <property type="entry name" value="RIBOSOMAL PROTEIN L25_GLN-TRNA SYNTHETASE, ANTI-CODON-BINDING DOMAIN-CONTAINING PROTEIN"/>
    <property type="match status" value="1"/>
</dbReference>
<dbReference type="GO" id="GO:0022625">
    <property type="term" value="C:cytosolic large ribosomal subunit"/>
    <property type="evidence" value="ECO:0007669"/>
    <property type="project" value="TreeGrafter"/>
</dbReference>
<evidence type="ECO:0000256" key="2">
    <source>
        <dbReference type="ARBA" id="ARBA00022884"/>
    </source>
</evidence>
<dbReference type="GO" id="GO:0008097">
    <property type="term" value="F:5S rRNA binding"/>
    <property type="evidence" value="ECO:0007669"/>
    <property type="project" value="InterPro"/>
</dbReference>
<feature type="domain" description="Large ribosomal subunit protein bL25 L25" evidence="7">
    <location>
        <begin position="8"/>
        <end position="91"/>
    </location>
</feature>
<evidence type="ECO:0000256" key="5">
    <source>
        <dbReference type="HAMAP-Rule" id="MF_01334"/>
    </source>
</evidence>
<dbReference type="AlphaFoldDB" id="A0A7Y9ESH9"/>
<dbReference type="SUPFAM" id="SSF50715">
    <property type="entry name" value="Ribosomal protein L25-like"/>
    <property type="match status" value="1"/>
</dbReference>
<keyword evidence="10" id="KW-1185">Reference proteome</keyword>
<evidence type="ECO:0000259" key="7">
    <source>
        <dbReference type="Pfam" id="PF01386"/>
    </source>
</evidence>
<dbReference type="InterPro" id="IPR011035">
    <property type="entry name" value="Ribosomal_bL25/Gln-tRNA_synth"/>
</dbReference>
<reference evidence="9 10" key="1">
    <citation type="submission" date="2020-07" db="EMBL/GenBank/DDBJ databases">
        <title>Sequencing the genomes of 1000 actinobacteria strains.</title>
        <authorList>
            <person name="Klenk H.-P."/>
        </authorList>
    </citation>
    <scope>NUCLEOTIDE SEQUENCE [LARGE SCALE GENOMIC DNA]</scope>
    <source>
        <strain evidence="9 10">DSM 22185</strain>
    </source>
</reference>
<proteinExistence type="inferred from homology"/>
<dbReference type="Gene3D" id="2.170.120.20">
    <property type="entry name" value="Ribosomal protein L25, beta domain"/>
    <property type="match status" value="1"/>
</dbReference>